<keyword evidence="1" id="KW-1133">Transmembrane helix</keyword>
<dbReference type="EMBL" id="JADKCH010000004">
    <property type="protein sequence ID" value="MBK8572235.1"/>
    <property type="molecule type" value="Genomic_DNA"/>
</dbReference>
<gene>
    <name evidence="2" type="ORF">IPN91_06210</name>
</gene>
<name>A0A936F1S8_9BACT</name>
<evidence type="ECO:0000256" key="1">
    <source>
        <dbReference type="SAM" id="Phobius"/>
    </source>
</evidence>
<reference evidence="2 3" key="1">
    <citation type="submission" date="2020-10" db="EMBL/GenBank/DDBJ databases">
        <title>Connecting structure to function with the recovery of over 1000 high-quality activated sludge metagenome-assembled genomes encoding full-length rRNA genes using long-read sequencing.</title>
        <authorList>
            <person name="Singleton C.M."/>
            <person name="Petriglieri F."/>
            <person name="Kristensen J.M."/>
            <person name="Kirkegaard R.H."/>
            <person name="Michaelsen T.Y."/>
            <person name="Andersen M.H."/>
            <person name="Karst S.M."/>
            <person name="Dueholm M.S."/>
            <person name="Nielsen P.H."/>
            <person name="Albertsen M."/>
        </authorList>
    </citation>
    <scope>NUCLEOTIDE SEQUENCE [LARGE SCALE GENOMIC DNA]</scope>
    <source>
        <strain evidence="2">OdNE_18-Q3-R46-58_MAXAC.008</strain>
    </source>
</reference>
<evidence type="ECO:0008006" key="4">
    <source>
        <dbReference type="Google" id="ProtNLM"/>
    </source>
</evidence>
<evidence type="ECO:0000313" key="3">
    <source>
        <dbReference type="Proteomes" id="UP000709959"/>
    </source>
</evidence>
<proteinExistence type="predicted"/>
<comment type="caution">
    <text evidence="2">The sequence shown here is derived from an EMBL/GenBank/DDBJ whole genome shotgun (WGS) entry which is preliminary data.</text>
</comment>
<dbReference type="CDD" id="cd12914">
    <property type="entry name" value="PDC1_DGC_like"/>
    <property type="match status" value="1"/>
</dbReference>
<evidence type="ECO:0000313" key="2">
    <source>
        <dbReference type="EMBL" id="MBK8572235.1"/>
    </source>
</evidence>
<protein>
    <recommendedName>
        <fullName evidence="4">Cache domain-containing protein</fullName>
    </recommendedName>
</protein>
<dbReference type="Gene3D" id="3.30.450.20">
    <property type="entry name" value="PAS domain"/>
    <property type="match status" value="2"/>
</dbReference>
<accession>A0A936F1S8</accession>
<dbReference type="Proteomes" id="UP000709959">
    <property type="component" value="Unassembled WGS sequence"/>
</dbReference>
<organism evidence="2 3">
    <name type="scientific">Candidatus Geothrix odensensis</name>
    <dbReference type="NCBI Taxonomy" id="2954440"/>
    <lineage>
        <taxon>Bacteria</taxon>
        <taxon>Pseudomonadati</taxon>
        <taxon>Acidobacteriota</taxon>
        <taxon>Holophagae</taxon>
        <taxon>Holophagales</taxon>
        <taxon>Holophagaceae</taxon>
        <taxon>Geothrix</taxon>
    </lineage>
</organism>
<feature type="transmembrane region" description="Helical" evidence="1">
    <location>
        <begin position="282"/>
        <end position="301"/>
    </location>
</feature>
<dbReference type="CDD" id="cd12915">
    <property type="entry name" value="PDC2_DGC_like"/>
    <property type="match status" value="1"/>
</dbReference>
<dbReference type="AlphaFoldDB" id="A0A936F1S8"/>
<keyword evidence="1" id="KW-0472">Membrane</keyword>
<keyword evidence="1" id="KW-0812">Transmembrane</keyword>
<sequence length="378" mass="41960">MVVAVLLLVNLLVLAITVAILRWHLHRAEEDAARTAQNLTQVLDRQLSGDLQRIDLALFALRGEMTRQMSTGGIRDAVLNAYIASLFTQFPELSSIRTANAEGRIDHGIGVQPGSAFSVADRAYFAEARRNPGAGLLISEPVVGRISGQWVLIFARRVERPDGRFAGVAYAATTLEQFTQSMSRMDLGPHGTVTLRGGQLDIYAKYPVNKALGQVVGRRDISPAFQALFQQGRTAGVYKARGGVDGVERTFAFAKVGQHPLYLHVGLGSEDYLARWRTVARWSWSLAGLFTLLTSGLAWLLHRAWKRERERAREEVQELRGLLPICASCKKIRDDAGYWNQIESYVQAHSAATFTHGICPECMARMYPELPSRRGLRT</sequence>